<dbReference type="Proteomes" id="UP000263094">
    <property type="component" value="Unassembled WGS sequence"/>
</dbReference>
<sequence length="167" mass="18179">MVRPIVVLDHMTGTGPARYVHRMRPASALHRGAPRARPHRRVRRSCAVTAALLLSMALAGCQGSSDDGSAPAKSPAPRTTSPEEICFDLVSYWAKQELRGGQNSGSGFMQKGLSNGQNTILLAAVEAGRAEQQRHGTTAAEKLMERQVERGCERRYRNGTPTEGIWQ</sequence>
<accession>A0A372M304</accession>
<organism evidence="1 2">
    <name type="scientific">Streptomyces triticagri</name>
    <dbReference type="NCBI Taxonomy" id="2293568"/>
    <lineage>
        <taxon>Bacteria</taxon>
        <taxon>Bacillati</taxon>
        <taxon>Actinomycetota</taxon>
        <taxon>Actinomycetes</taxon>
        <taxon>Kitasatosporales</taxon>
        <taxon>Streptomycetaceae</taxon>
        <taxon>Streptomyces</taxon>
    </lineage>
</organism>
<reference evidence="1 2" key="1">
    <citation type="submission" date="2018-08" db="EMBL/GenBank/DDBJ databases">
        <title>Isolation, diversity and antifungal activity of Actinobacteria from wheat.</title>
        <authorList>
            <person name="Han C."/>
        </authorList>
    </citation>
    <scope>NUCLEOTIDE SEQUENCE [LARGE SCALE GENOMIC DNA]</scope>
    <source>
        <strain evidence="1 2">NEAU-YY421</strain>
    </source>
</reference>
<name>A0A372M304_9ACTN</name>
<proteinExistence type="predicted"/>
<keyword evidence="2" id="KW-1185">Reference proteome</keyword>
<gene>
    <name evidence="1" type="ORF">DY218_18480</name>
</gene>
<evidence type="ECO:0000313" key="2">
    <source>
        <dbReference type="Proteomes" id="UP000263094"/>
    </source>
</evidence>
<protein>
    <submittedName>
        <fullName evidence="1">Uncharacterized protein</fullName>
    </submittedName>
</protein>
<dbReference type="EMBL" id="QUAK01000099">
    <property type="protein sequence ID" value="RFU85281.1"/>
    <property type="molecule type" value="Genomic_DNA"/>
</dbReference>
<comment type="caution">
    <text evidence="1">The sequence shown here is derived from an EMBL/GenBank/DDBJ whole genome shotgun (WGS) entry which is preliminary data.</text>
</comment>
<evidence type="ECO:0000313" key="1">
    <source>
        <dbReference type="EMBL" id="RFU85281.1"/>
    </source>
</evidence>
<dbReference type="AlphaFoldDB" id="A0A372M304"/>